<evidence type="ECO:0000313" key="2">
    <source>
        <dbReference type="EMBL" id="KAL0810954.1"/>
    </source>
</evidence>
<evidence type="ECO:0000313" key="3">
    <source>
        <dbReference type="EMBL" id="KAL0860553.1"/>
    </source>
</evidence>
<dbReference type="AlphaFoldDB" id="A0ABD0SA65"/>
<accession>A0ABD0SA65</accession>
<dbReference type="Proteomes" id="UP001549921">
    <property type="component" value="Unassembled WGS sequence"/>
</dbReference>
<sequence>MDTNKNVCRKRIVDLENMAYCRCPRVYWPVCAKNNITYMNYCIMDCLDQDIRRYGPCIHYRRSGDSSDGFLGDK</sequence>
<dbReference type="EMBL" id="JBEDNZ010000025">
    <property type="protein sequence ID" value="KAL0810954.1"/>
    <property type="molecule type" value="Genomic_DNA"/>
</dbReference>
<dbReference type="PROSITE" id="PS00282">
    <property type="entry name" value="KAZAL_1"/>
    <property type="match status" value="1"/>
</dbReference>
<evidence type="ECO:0000313" key="5">
    <source>
        <dbReference type="Proteomes" id="UP001549921"/>
    </source>
</evidence>
<dbReference type="Proteomes" id="UP001549920">
    <property type="component" value="Unassembled WGS sequence"/>
</dbReference>
<evidence type="ECO:0000313" key="4">
    <source>
        <dbReference type="Proteomes" id="UP001549920"/>
    </source>
</evidence>
<proteinExistence type="predicted"/>
<comment type="caution">
    <text evidence="2">The sequence shown here is derived from an EMBL/GenBank/DDBJ whole genome shotgun (WGS) entry which is preliminary data.</text>
</comment>
<dbReference type="InterPro" id="IPR036058">
    <property type="entry name" value="Kazal_dom_sf"/>
</dbReference>
<evidence type="ECO:0000259" key="1">
    <source>
        <dbReference type="PROSITE" id="PS51465"/>
    </source>
</evidence>
<organism evidence="2 5">
    <name type="scientific">Loxostege sticticalis</name>
    <name type="common">Beet webworm moth</name>
    <dbReference type="NCBI Taxonomy" id="481309"/>
    <lineage>
        <taxon>Eukaryota</taxon>
        <taxon>Metazoa</taxon>
        <taxon>Ecdysozoa</taxon>
        <taxon>Arthropoda</taxon>
        <taxon>Hexapoda</taxon>
        <taxon>Insecta</taxon>
        <taxon>Pterygota</taxon>
        <taxon>Neoptera</taxon>
        <taxon>Endopterygota</taxon>
        <taxon>Lepidoptera</taxon>
        <taxon>Glossata</taxon>
        <taxon>Ditrysia</taxon>
        <taxon>Pyraloidea</taxon>
        <taxon>Crambidae</taxon>
        <taxon>Pyraustinae</taxon>
        <taxon>Loxostege</taxon>
    </lineage>
</organism>
<name>A0ABD0SA65_LOXSC</name>
<dbReference type="Gene3D" id="3.30.60.30">
    <property type="match status" value="1"/>
</dbReference>
<dbReference type="Pfam" id="PF00050">
    <property type="entry name" value="Kazal_1"/>
    <property type="match status" value="1"/>
</dbReference>
<feature type="domain" description="Kazal-like" evidence="1">
    <location>
        <begin position="11"/>
        <end position="59"/>
    </location>
</feature>
<dbReference type="InterPro" id="IPR002350">
    <property type="entry name" value="Kazal_dom"/>
</dbReference>
<dbReference type="PROSITE" id="PS51465">
    <property type="entry name" value="KAZAL_2"/>
    <property type="match status" value="1"/>
</dbReference>
<dbReference type="EMBL" id="JBEUOH010000025">
    <property type="protein sequence ID" value="KAL0860553.1"/>
    <property type="molecule type" value="Genomic_DNA"/>
</dbReference>
<protein>
    <recommendedName>
        <fullName evidence="1">Kazal-like domain-containing protein</fullName>
    </recommendedName>
</protein>
<gene>
    <name evidence="3" type="ORF">ABMA27_009924</name>
    <name evidence="2" type="ORF">ABMA28_010248</name>
</gene>
<reference evidence="4 5" key="1">
    <citation type="submission" date="2024-06" db="EMBL/GenBank/DDBJ databases">
        <title>A chromosome-level genome assembly of beet webworm, Loxostege sticticalis.</title>
        <authorList>
            <person name="Zhang Y."/>
        </authorList>
    </citation>
    <scope>NUCLEOTIDE SEQUENCE [LARGE SCALE GENOMIC DNA]</scope>
    <source>
        <strain evidence="3">AQ026</strain>
        <strain evidence="2">AQ028</strain>
        <tissue evidence="2">Male pupae</tissue>
        <tissue evidence="3">Whole body</tissue>
    </source>
</reference>
<dbReference type="SUPFAM" id="SSF100895">
    <property type="entry name" value="Kazal-type serine protease inhibitors"/>
    <property type="match status" value="1"/>
</dbReference>
<keyword evidence="4" id="KW-1185">Reference proteome</keyword>